<keyword evidence="3" id="KW-1185">Reference proteome</keyword>
<evidence type="ECO:0000313" key="3">
    <source>
        <dbReference type="Proteomes" id="UP001187192"/>
    </source>
</evidence>
<dbReference type="Proteomes" id="UP001187192">
    <property type="component" value="Unassembled WGS sequence"/>
</dbReference>
<gene>
    <name evidence="2" type="ORF">TIFTF001_054723</name>
</gene>
<proteinExistence type="predicted"/>
<evidence type="ECO:0000313" key="2">
    <source>
        <dbReference type="EMBL" id="GMN72403.1"/>
    </source>
</evidence>
<organism evidence="2 3">
    <name type="scientific">Ficus carica</name>
    <name type="common">Common fig</name>
    <dbReference type="NCBI Taxonomy" id="3494"/>
    <lineage>
        <taxon>Eukaryota</taxon>
        <taxon>Viridiplantae</taxon>
        <taxon>Streptophyta</taxon>
        <taxon>Embryophyta</taxon>
        <taxon>Tracheophyta</taxon>
        <taxon>Spermatophyta</taxon>
        <taxon>Magnoliopsida</taxon>
        <taxon>eudicotyledons</taxon>
        <taxon>Gunneridae</taxon>
        <taxon>Pentapetalae</taxon>
        <taxon>rosids</taxon>
        <taxon>fabids</taxon>
        <taxon>Rosales</taxon>
        <taxon>Moraceae</taxon>
        <taxon>Ficeae</taxon>
        <taxon>Ficus</taxon>
    </lineage>
</organism>
<comment type="caution">
    <text evidence="2">The sequence shown here is derived from an EMBL/GenBank/DDBJ whole genome shotgun (WGS) entry which is preliminary data.</text>
</comment>
<accession>A0AA88EEA7</accession>
<name>A0AA88EEA7_FICCA</name>
<dbReference type="AlphaFoldDB" id="A0AA88EEA7"/>
<feature type="region of interest" description="Disordered" evidence="1">
    <location>
        <begin position="64"/>
        <end position="84"/>
    </location>
</feature>
<sequence>MEQEEELLRKQKRLGPATPTVAAVPASVERIKDWESLIWLEWHGSSIGRFADPERIVPKRVVASVEPADSGDSVDEAVNEERHG</sequence>
<protein>
    <submittedName>
        <fullName evidence="2">Uncharacterized protein</fullName>
    </submittedName>
</protein>
<reference evidence="2" key="1">
    <citation type="submission" date="2023-07" db="EMBL/GenBank/DDBJ databases">
        <title>draft genome sequence of fig (Ficus carica).</title>
        <authorList>
            <person name="Takahashi T."/>
            <person name="Nishimura K."/>
        </authorList>
    </citation>
    <scope>NUCLEOTIDE SEQUENCE</scope>
</reference>
<evidence type="ECO:0000256" key="1">
    <source>
        <dbReference type="SAM" id="MobiDB-lite"/>
    </source>
</evidence>
<feature type="region of interest" description="Disordered" evidence="1">
    <location>
        <begin position="1"/>
        <end position="20"/>
    </location>
</feature>
<dbReference type="EMBL" id="BTGU01015499">
    <property type="protein sequence ID" value="GMN72403.1"/>
    <property type="molecule type" value="Genomic_DNA"/>
</dbReference>